<evidence type="ECO:0000256" key="1">
    <source>
        <dbReference type="SAM" id="MobiDB-lite"/>
    </source>
</evidence>
<dbReference type="AlphaFoldDB" id="A0A091CZL7"/>
<feature type="compositionally biased region" description="Basic and acidic residues" evidence="1">
    <location>
        <begin position="100"/>
        <end position="122"/>
    </location>
</feature>
<sequence length="151" mass="16458">MFLWHSNLSGLGPCMFYKIEIDAGLLLAFGFGGAVVDSLGSRSNSERVLAEEGASAFYELTQRFATMVQKREEQTEKEAKETGTLARCPLSALRVPTASHGKEMLDKADSKGSERTEADAEKAAFSGMLMSESDPETGYDKGQWGPTTKYD</sequence>
<keyword evidence="3" id="KW-1185">Reference proteome</keyword>
<organism evidence="2 3">
    <name type="scientific">Fukomys damarensis</name>
    <name type="common">Damaraland mole rat</name>
    <name type="synonym">Cryptomys damarensis</name>
    <dbReference type="NCBI Taxonomy" id="885580"/>
    <lineage>
        <taxon>Eukaryota</taxon>
        <taxon>Metazoa</taxon>
        <taxon>Chordata</taxon>
        <taxon>Craniata</taxon>
        <taxon>Vertebrata</taxon>
        <taxon>Euteleostomi</taxon>
        <taxon>Mammalia</taxon>
        <taxon>Eutheria</taxon>
        <taxon>Euarchontoglires</taxon>
        <taxon>Glires</taxon>
        <taxon>Rodentia</taxon>
        <taxon>Hystricomorpha</taxon>
        <taxon>Bathyergidae</taxon>
        <taxon>Fukomys</taxon>
    </lineage>
</organism>
<evidence type="ECO:0000313" key="3">
    <source>
        <dbReference type="Proteomes" id="UP000028990"/>
    </source>
</evidence>
<evidence type="ECO:0000313" key="2">
    <source>
        <dbReference type="EMBL" id="KFO23375.1"/>
    </source>
</evidence>
<reference evidence="2 3" key="1">
    <citation type="submission" date="2013-11" db="EMBL/GenBank/DDBJ databases">
        <title>The Damaraland mole rat (Fukomys damarensis) genome and evolution of African mole rats.</title>
        <authorList>
            <person name="Gladyshev V.N."/>
            <person name="Fang X."/>
        </authorList>
    </citation>
    <scope>NUCLEOTIDE SEQUENCE [LARGE SCALE GENOMIC DNA]</scope>
    <source>
        <tissue evidence="2">Liver</tissue>
    </source>
</reference>
<name>A0A091CZL7_FUKDA</name>
<dbReference type="Proteomes" id="UP000028990">
    <property type="component" value="Unassembled WGS sequence"/>
</dbReference>
<proteinExistence type="predicted"/>
<protein>
    <submittedName>
        <fullName evidence="2">Uncharacterized protein</fullName>
    </submittedName>
</protein>
<gene>
    <name evidence="2" type="ORF">H920_15276</name>
</gene>
<feature type="region of interest" description="Disordered" evidence="1">
    <location>
        <begin position="97"/>
        <end position="151"/>
    </location>
</feature>
<dbReference type="EMBL" id="KN123775">
    <property type="protein sequence ID" value="KFO23375.1"/>
    <property type="molecule type" value="Genomic_DNA"/>
</dbReference>
<accession>A0A091CZL7</accession>